<name>A0ABN6TB38_9BURK</name>
<evidence type="ECO:0008006" key="5">
    <source>
        <dbReference type="Google" id="ProtNLM"/>
    </source>
</evidence>
<evidence type="ECO:0000313" key="4">
    <source>
        <dbReference type="Proteomes" id="UP001163336"/>
    </source>
</evidence>
<evidence type="ECO:0000259" key="1">
    <source>
        <dbReference type="Pfam" id="PF11678"/>
    </source>
</evidence>
<keyword evidence="4" id="KW-1185">Reference proteome</keyword>
<accession>A0ABN6TB38</accession>
<protein>
    <recommendedName>
        <fullName evidence="5">DUF3274 domain-containing protein</fullName>
    </recommendedName>
</protein>
<dbReference type="SUPFAM" id="SSF53474">
    <property type="entry name" value="alpha/beta-Hydrolases"/>
    <property type="match status" value="1"/>
</dbReference>
<dbReference type="InterPro" id="IPR056221">
    <property type="entry name" value="Tle3_ab_dom"/>
</dbReference>
<dbReference type="EMBL" id="AP026966">
    <property type="protein sequence ID" value="BDT58876.1"/>
    <property type="molecule type" value="Genomic_DNA"/>
</dbReference>
<feature type="domain" description="T6SS Tle3 phospholipase effector alpha/beta" evidence="2">
    <location>
        <begin position="40"/>
        <end position="384"/>
    </location>
</feature>
<dbReference type="InterPro" id="IPR021692">
    <property type="entry name" value="Tle3_C"/>
</dbReference>
<sequence>MSKAKSSGLYKKLPFGRGAGEGVTLPKKGNKRIVGVRHNLPGSIIIVHGVNDIGVSYDAVESGLCEGLAERLCGDLTPATYRMPQTTDRNKLEEDPDAVFYKRQVTDETHSPVIPFYWGFREEAAHVRHWKMTPHGQATDRYGNRLDRDFSKEGGPFANATSSLPEMWNRGKGNAMGTIDMAARDATHPLLKNPGRLYMILAARRLAALISMIRDYDENETVSIVAHSQGCLLSLLAQAFLLDPNMQKDQPGARPADTLILCNPPYSLIDELPTTAALADGYAGGDALMTAGNKNRYQFISGGQTLHARLTTLANIVKGVQAKKHDTPALAELTDTKTHFGAVGPKWTAAKDRDNRGKVYLYFSPEDMTVAFAGVAGIGWQGVPDFLRGHKLETRQVSARAPFKDFAPQHAKTTAAPTQTTRKPLSELGSGFFQRVFTLKRRPDSRVGQFVMVGQPPHDFALRVPGEDDHAHTAASDSLTSNHFLRERLPAQDDAPGDASPEERARFGLRRITGEALPKPIVASMGEGAFPDAQKRYGASENVDQIDAAVSVTSDYGINESHWECIADPGGIAATLRGYQPVPSPRPALHQGKVAKCSEYRAALTEALNREKKNEDKCQVKNVYACLEFNRLLNPPKLLIERTETPSEARLRWQKTAVPRSFHSAIYGGRKNHSHVTAYDVAIGGGKAPTDPLFYRYLCAVADWRLKKPSRGEKPRPDILTWEAFQTLYAAYWADERPWRKALIEGTKEYYSTGKLPADLPLPPEGLPPALVVESMPGQVGKAERVTS</sequence>
<gene>
    <name evidence="3" type="ORF">MasN3_23700</name>
</gene>
<feature type="domain" description="Antibacterial effector protein Tle3 C-terminal" evidence="1">
    <location>
        <begin position="631"/>
        <end position="771"/>
    </location>
</feature>
<dbReference type="RefSeq" id="WP_281914319.1">
    <property type="nucleotide sequence ID" value="NZ_AP026966.1"/>
</dbReference>
<reference evidence="3" key="1">
    <citation type="submission" date="2022-11" db="EMBL/GenBank/DDBJ databases">
        <title>Isolation and characterization of PLA-degrading bacterium Massilia sp. from Antarctic soil.</title>
        <authorList>
            <person name="Sato K."/>
            <person name="Gomez-Fuentes C."/>
            <person name="Ahmad S.A."/>
            <person name="Zulkharnain A."/>
        </authorList>
    </citation>
    <scope>NUCLEOTIDE SEQUENCE</scope>
    <source>
        <strain evidence="3">N-3</strain>
    </source>
</reference>
<dbReference type="Proteomes" id="UP001163336">
    <property type="component" value="Chromosome"/>
</dbReference>
<dbReference type="Pfam" id="PF24322">
    <property type="entry name" value="Tle3"/>
    <property type="match status" value="1"/>
</dbReference>
<organism evidence="3 4">
    <name type="scientific">Massilia varians</name>
    <dbReference type="NCBI Taxonomy" id="457921"/>
    <lineage>
        <taxon>Bacteria</taxon>
        <taxon>Pseudomonadati</taxon>
        <taxon>Pseudomonadota</taxon>
        <taxon>Betaproteobacteria</taxon>
        <taxon>Burkholderiales</taxon>
        <taxon>Oxalobacteraceae</taxon>
        <taxon>Telluria group</taxon>
        <taxon>Massilia</taxon>
    </lineage>
</organism>
<evidence type="ECO:0000259" key="2">
    <source>
        <dbReference type="Pfam" id="PF24322"/>
    </source>
</evidence>
<proteinExistence type="predicted"/>
<dbReference type="Pfam" id="PF11678">
    <property type="entry name" value="Tle3_C"/>
    <property type="match status" value="1"/>
</dbReference>
<dbReference type="InterPro" id="IPR029058">
    <property type="entry name" value="AB_hydrolase_fold"/>
</dbReference>
<evidence type="ECO:0000313" key="3">
    <source>
        <dbReference type="EMBL" id="BDT58876.1"/>
    </source>
</evidence>